<evidence type="ECO:0000256" key="3">
    <source>
        <dbReference type="ARBA" id="ARBA00022679"/>
    </source>
</evidence>
<feature type="domain" description="Glycosyltransferase subfamily 4-like N-terminal" evidence="5">
    <location>
        <begin position="6"/>
        <end position="78"/>
    </location>
</feature>
<evidence type="ECO:0000313" key="7">
    <source>
        <dbReference type="Proteomes" id="UP000766570"/>
    </source>
</evidence>
<keyword evidence="7" id="KW-1185">Reference proteome</keyword>
<dbReference type="SUPFAM" id="SSF53756">
    <property type="entry name" value="UDP-Glycosyltransferase/glycogen phosphorylase"/>
    <property type="match status" value="1"/>
</dbReference>
<dbReference type="Pfam" id="PF00534">
    <property type="entry name" value="Glycos_transf_1"/>
    <property type="match status" value="1"/>
</dbReference>
<evidence type="ECO:0000256" key="2">
    <source>
        <dbReference type="ARBA" id="ARBA00022676"/>
    </source>
</evidence>
<organism evidence="6 7">
    <name type="scientific">Paeniglutamicibacter psychrophenolicus</name>
    <dbReference type="NCBI Taxonomy" id="257454"/>
    <lineage>
        <taxon>Bacteria</taxon>
        <taxon>Bacillati</taxon>
        <taxon>Actinomycetota</taxon>
        <taxon>Actinomycetes</taxon>
        <taxon>Micrococcales</taxon>
        <taxon>Micrococcaceae</taxon>
        <taxon>Paeniglutamicibacter</taxon>
    </lineage>
</organism>
<evidence type="ECO:0000259" key="4">
    <source>
        <dbReference type="Pfam" id="PF00534"/>
    </source>
</evidence>
<dbReference type="Pfam" id="PF13579">
    <property type="entry name" value="Glyco_trans_4_4"/>
    <property type="match status" value="1"/>
</dbReference>
<dbReference type="CDD" id="cd03801">
    <property type="entry name" value="GT4_PimA-like"/>
    <property type="match status" value="1"/>
</dbReference>
<gene>
    <name evidence="6" type="ORF">JOF46_002358</name>
</gene>
<name>A0ABS4WE17_9MICC</name>
<reference evidence="6 7" key="1">
    <citation type="submission" date="2021-03" db="EMBL/GenBank/DDBJ databases">
        <title>Sequencing the genomes of 1000 actinobacteria strains.</title>
        <authorList>
            <person name="Klenk H.-P."/>
        </authorList>
    </citation>
    <scope>NUCLEOTIDE SEQUENCE [LARGE SCALE GENOMIC DNA]</scope>
    <source>
        <strain evidence="6 7">DSM 15454</strain>
    </source>
</reference>
<keyword evidence="3" id="KW-0808">Transferase</keyword>
<keyword evidence="2" id="KW-0328">Glycosyltransferase</keyword>
<evidence type="ECO:0000313" key="6">
    <source>
        <dbReference type="EMBL" id="MBP2374446.1"/>
    </source>
</evidence>
<dbReference type="InterPro" id="IPR001296">
    <property type="entry name" value="Glyco_trans_1"/>
</dbReference>
<dbReference type="PANTHER" id="PTHR45947:SF3">
    <property type="entry name" value="SULFOQUINOVOSYL TRANSFERASE SQD2"/>
    <property type="match status" value="1"/>
</dbReference>
<dbReference type="InterPro" id="IPR050194">
    <property type="entry name" value="Glycosyltransferase_grp1"/>
</dbReference>
<proteinExistence type="predicted"/>
<accession>A0ABS4WE17</accession>
<dbReference type="Gene3D" id="3.40.50.2000">
    <property type="entry name" value="Glycogen Phosphorylase B"/>
    <property type="match status" value="2"/>
</dbReference>
<sequence length="295" mass="32372">MAAENELPWVYEVRGQLADTWLSACDERSEQSFRYRNFKQAEATVANAASAVITLGEAMKQELVAGGVDPTKILVCPNAVGEEYISELPDKNECLNELGLNPEHLYIGTVSSLVGYEGLDLLVYSFAELSTEFEELRLLIVGDGTERASLESLAKALGVSDRVVFPGRVEKSIARKYHRVMDVFVVPRRDLAVTRAVTPLKPVEALASEVPVVVADLPALREIVTDGVDGYCYRPEDQSDLVSKLRLLLNDANRRQRFGAAGRQKVLSTRTWAGNAAKIADLYGSLTGRPKKASQ</sequence>
<feature type="domain" description="Glycosyl transferase family 1" evidence="4">
    <location>
        <begin position="95"/>
        <end position="264"/>
    </location>
</feature>
<evidence type="ECO:0000256" key="1">
    <source>
        <dbReference type="ARBA" id="ARBA00021292"/>
    </source>
</evidence>
<dbReference type="InterPro" id="IPR028098">
    <property type="entry name" value="Glyco_trans_4-like_N"/>
</dbReference>
<dbReference type="Proteomes" id="UP000766570">
    <property type="component" value="Unassembled WGS sequence"/>
</dbReference>
<evidence type="ECO:0000259" key="5">
    <source>
        <dbReference type="Pfam" id="PF13579"/>
    </source>
</evidence>
<protein>
    <recommendedName>
        <fullName evidence="1">D-inositol 3-phosphate glycosyltransferase</fullName>
    </recommendedName>
</protein>
<comment type="caution">
    <text evidence="6">The sequence shown here is derived from an EMBL/GenBank/DDBJ whole genome shotgun (WGS) entry which is preliminary data.</text>
</comment>
<dbReference type="EMBL" id="JAGIOE010000001">
    <property type="protein sequence ID" value="MBP2374446.1"/>
    <property type="molecule type" value="Genomic_DNA"/>
</dbReference>
<dbReference type="PANTHER" id="PTHR45947">
    <property type="entry name" value="SULFOQUINOVOSYL TRANSFERASE SQD2"/>
    <property type="match status" value="1"/>
</dbReference>